<evidence type="ECO:0000256" key="4">
    <source>
        <dbReference type="ARBA" id="ARBA00022737"/>
    </source>
</evidence>
<dbReference type="PROSITE" id="PS51698">
    <property type="entry name" value="U_BOX"/>
    <property type="match status" value="1"/>
</dbReference>
<accession>A0A197JK97</accession>
<comment type="catalytic activity">
    <reaction evidence="1">
        <text>S-ubiquitinyl-[E2 ubiquitin-conjugating enzyme]-L-cysteine + [acceptor protein]-L-lysine = [E2 ubiquitin-conjugating enzyme]-L-cysteine + N(6)-ubiquitinyl-[acceptor protein]-L-lysine.</text>
        <dbReference type="EC" id="2.3.2.27"/>
    </reaction>
</comment>
<dbReference type="PANTHER" id="PTHR46803">
    <property type="entry name" value="E3 UBIQUITIN-PROTEIN LIGASE CHIP"/>
    <property type="match status" value="1"/>
</dbReference>
<feature type="domain" description="U-box" evidence="8">
    <location>
        <begin position="249"/>
        <end position="324"/>
    </location>
</feature>
<keyword evidence="4" id="KW-0677">Repeat</keyword>
<keyword evidence="6" id="KW-0802">TPR repeat</keyword>
<gene>
    <name evidence="9" type="ORF">K457DRAFT_141196</name>
</gene>
<name>A0A197JK97_9FUNG</name>
<dbReference type="Proteomes" id="UP000078512">
    <property type="component" value="Unassembled WGS sequence"/>
</dbReference>
<dbReference type="InterPro" id="IPR019734">
    <property type="entry name" value="TPR_rpt"/>
</dbReference>
<evidence type="ECO:0000256" key="1">
    <source>
        <dbReference type="ARBA" id="ARBA00000900"/>
    </source>
</evidence>
<dbReference type="OrthoDB" id="629492at2759"/>
<dbReference type="Gene3D" id="6.10.140.2020">
    <property type="match status" value="1"/>
</dbReference>
<dbReference type="STRING" id="1314771.A0A197JK97"/>
<dbReference type="GO" id="GO:0006515">
    <property type="term" value="P:protein quality control for misfolded or incompletely synthesized proteins"/>
    <property type="evidence" value="ECO:0007669"/>
    <property type="project" value="TreeGrafter"/>
</dbReference>
<reference evidence="9 10" key="1">
    <citation type="submission" date="2016-05" db="EMBL/GenBank/DDBJ databases">
        <title>Genome sequencing reveals origins of a unique bacterial endosymbiosis in the earliest lineages of terrestrial Fungi.</title>
        <authorList>
            <consortium name="DOE Joint Genome Institute"/>
            <person name="Uehling J."/>
            <person name="Gryganskyi A."/>
            <person name="Hameed K."/>
            <person name="Tschaplinski T."/>
            <person name="Misztal P."/>
            <person name="Wu S."/>
            <person name="Desiro A."/>
            <person name="Vande Pol N."/>
            <person name="Du Z.-Y."/>
            <person name="Zienkiewicz A."/>
            <person name="Zienkiewicz K."/>
            <person name="Morin E."/>
            <person name="Tisserant E."/>
            <person name="Splivallo R."/>
            <person name="Hainaut M."/>
            <person name="Henrissat B."/>
            <person name="Ohm R."/>
            <person name="Kuo A."/>
            <person name="Yan J."/>
            <person name="Lipzen A."/>
            <person name="Nolan M."/>
            <person name="Labutti K."/>
            <person name="Barry K."/>
            <person name="Goldstein A."/>
            <person name="Labbe J."/>
            <person name="Schadt C."/>
            <person name="Tuskan G."/>
            <person name="Grigoriev I."/>
            <person name="Martin F."/>
            <person name="Vilgalys R."/>
            <person name="Bonito G."/>
        </authorList>
    </citation>
    <scope>NUCLEOTIDE SEQUENCE [LARGE SCALE GENOMIC DNA]</scope>
    <source>
        <strain evidence="9 10">AG-77</strain>
    </source>
</reference>
<keyword evidence="5" id="KW-0833">Ubl conjugation pathway</keyword>
<keyword evidence="3" id="KW-0808">Transferase</keyword>
<evidence type="ECO:0000259" key="8">
    <source>
        <dbReference type="PROSITE" id="PS51698"/>
    </source>
</evidence>
<dbReference type="SMART" id="SM00504">
    <property type="entry name" value="Ubox"/>
    <property type="match status" value="1"/>
</dbReference>
<dbReference type="EC" id="2.3.2.27" evidence="2"/>
<dbReference type="Pfam" id="PF18391">
    <property type="entry name" value="CHIP_TPR_N"/>
    <property type="match status" value="1"/>
</dbReference>
<evidence type="ECO:0000256" key="5">
    <source>
        <dbReference type="ARBA" id="ARBA00022786"/>
    </source>
</evidence>
<dbReference type="EMBL" id="KV442079">
    <property type="protein sequence ID" value="OAQ25398.1"/>
    <property type="molecule type" value="Genomic_DNA"/>
</dbReference>
<dbReference type="GO" id="GO:0051087">
    <property type="term" value="F:protein-folding chaperone binding"/>
    <property type="evidence" value="ECO:0007669"/>
    <property type="project" value="TreeGrafter"/>
</dbReference>
<organism evidence="9 10">
    <name type="scientific">Linnemannia elongata AG-77</name>
    <dbReference type="NCBI Taxonomy" id="1314771"/>
    <lineage>
        <taxon>Eukaryota</taxon>
        <taxon>Fungi</taxon>
        <taxon>Fungi incertae sedis</taxon>
        <taxon>Mucoromycota</taxon>
        <taxon>Mortierellomycotina</taxon>
        <taxon>Mortierellomycetes</taxon>
        <taxon>Mortierellales</taxon>
        <taxon>Mortierellaceae</taxon>
        <taxon>Linnemannia</taxon>
    </lineage>
</organism>
<dbReference type="SMART" id="SM00028">
    <property type="entry name" value="TPR"/>
    <property type="match status" value="3"/>
</dbReference>
<dbReference type="GO" id="GO:0045862">
    <property type="term" value="P:positive regulation of proteolysis"/>
    <property type="evidence" value="ECO:0007669"/>
    <property type="project" value="TreeGrafter"/>
</dbReference>
<dbReference type="GO" id="GO:0005737">
    <property type="term" value="C:cytoplasm"/>
    <property type="evidence" value="ECO:0007669"/>
    <property type="project" value="TreeGrafter"/>
</dbReference>
<dbReference type="PROSITE" id="PS50005">
    <property type="entry name" value="TPR"/>
    <property type="match status" value="1"/>
</dbReference>
<dbReference type="InterPro" id="IPR003613">
    <property type="entry name" value="Ubox_domain"/>
</dbReference>
<evidence type="ECO:0000256" key="2">
    <source>
        <dbReference type="ARBA" id="ARBA00012483"/>
    </source>
</evidence>
<dbReference type="PANTHER" id="PTHR46803:SF2">
    <property type="entry name" value="E3 UBIQUITIN-PROTEIN LIGASE CHIP"/>
    <property type="match status" value="1"/>
</dbReference>
<evidence type="ECO:0000313" key="9">
    <source>
        <dbReference type="EMBL" id="OAQ25398.1"/>
    </source>
</evidence>
<dbReference type="InterPro" id="IPR011990">
    <property type="entry name" value="TPR-like_helical_dom_sf"/>
</dbReference>
<dbReference type="Gene3D" id="3.30.40.10">
    <property type="entry name" value="Zinc/RING finger domain, C3HC4 (zinc finger)"/>
    <property type="match status" value="1"/>
</dbReference>
<sequence length="327" mass="37798">MASTLTAEQHKLRGNEFFKAKDLDQAIHEYSTAIVKDPKVAVYYQNRANCYLKLEKYVNVVSDCERVVELDKKSVKGYYFMGKAQLELGQPSEAYSRLKKSYELALEQRSAFTKDIVAVISEAKKQRWIEQERRRIAQVSDTYRYLSGLIERDIQHQIDALDKNSSDYEDCLTDLRSDKEERLKQLEAMMQRAEIPDDNVRPYIEHKRSTTNKDNGVFSPEASPNPANTMDVDQEPYKKPILAPAAPREVPDYLLDKITFELMHDPVTSIKSGISYERNTLLEHFSYGRMFDPVAQVPMTERDIIPNRALKEACEDFLAKNGWAVDY</sequence>
<dbReference type="Gene3D" id="1.25.40.10">
    <property type="entry name" value="Tetratricopeptide repeat domain"/>
    <property type="match status" value="1"/>
</dbReference>
<dbReference type="Pfam" id="PF04564">
    <property type="entry name" value="U-box"/>
    <property type="match status" value="1"/>
</dbReference>
<evidence type="ECO:0000256" key="7">
    <source>
        <dbReference type="SAM" id="MobiDB-lite"/>
    </source>
</evidence>
<evidence type="ECO:0000256" key="6">
    <source>
        <dbReference type="PROSITE-ProRule" id="PRU00339"/>
    </source>
</evidence>
<protein>
    <recommendedName>
        <fullName evidence="2">RING-type E3 ubiquitin transferase</fullName>
        <ecNumber evidence="2">2.3.2.27</ecNumber>
    </recommendedName>
</protein>
<dbReference type="InterPro" id="IPR013083">
    <property type="entry name" value="Znf_RING/FYVE/PHD"/>
</dbReference>
<evidence type="ECO:0000256" key="3">
    <source>
        <dbReference type="ARBA" id="ARBA00022679"/>
    </source>
</evidence>
<dbReference type="GO" id="GO:0000209">
    <property type="term" value="P:protein polyubiquitination"/>
    <property type="evidence" value="ECO:0007669"/>
    <property type="project" value="TreeGrafter"/>
</dbReference>
<dbReference type="SUPFAM" id="SSF57850">
    <property type="entry name" value="RING/U-box"/>
    <property type="match status" value="1"/>
</dbReference>
<proteinExistence type="predicted"/>
<dbReference type="GO" id="GO:0061630">
    <property type="term" value="F:ubiquitin protein ligase activity"/>
    <property type="evidence" value="ECO:0007669"/>
    <property type="project" value="UniProtKB-EC"/>
</dbReference>
<dbReference type="InterPro" id="IPR041312">
    <property type="entry name" value="CHIP_TPR_N"/>
</dbReference>
<feature type="region of interest" description="Disordered" evidence="7">
    <location>
        <begin position="210"/>
        <end position="233"/>
    </location>
</feature>
<feature type="repeat" description="TPR" evidence="6">
    <location>
        <begin position="7"/>
        <end position="40"/>
    </location>
</feature>
<dbReference type="AlphaFoldDB" id="A0A197JK97"/>
<dbReference type="GO" id="GO:0043161">
    <property type="term" value="P:proteasome-mediated ubiquitin-dependent protein catabolic process"/>
    <property type="evidence" value="ECO:0007669"/>
    <property type="project" value="TreeGrafter"/>
</dbReference>
<dbReference type="SUPFAM" id="SSF48452">
    <property type="entry name" value="TPR-like"/>
    <property type="match status" value="1"/>
</dbReference>
<keyword evidence="10" id="KW-1185">Reference proteome</keyword>
<dbReference type="GO" id="GO:0071218">
    <property type="term" value="P:cellular response to misfolded protein"/>
    <property type="evidence" value="ECO:0007669"/>
    <property type="project" value="TreeGrafter"/>
</dbReference>
<evidence type="ECO:0000313" key="10">
    <source>
        <dbReference type="Proteomes" id="UP000078512"/>
    </source>
</evidence>